<sequence length="229" mass="26436">MLSSPASNVAEISRKNKKSPQNAFSLYLHQEFLKLRKTDKTLQKSDIITVVYNKWKVLDSDEKRPYEVEAKLLKAKKYGGAQVDSTHVSLDGQLVNDELSKQRRFEGSKHFTQMWSVPEGGASTVYHIISFQSIYELPNEEGYKPCEVACVKYSLKRGVIGQWHRFINPGKIELGLRAEIKCYSETYHRISEEMYKQFCSRYTAMWMELLSFVEDEADSESLPPLLCMV</sequence>
<dbReference type="InterPro" id="IPR009071">
    <property type="entry name" value="HMG_box_dom"/>
</dbReference>
<evidence type="ECO:0000256" key="1">
    <source>
        <dbReference type="ARBA" id="ARBA00004123"/>
    </source>
</evidence>
<evidence type="ECO:0000256" key="5">
    <source>
        <dbReference type="ARBA" id="ARBA00022473"/>
    </source>
</evidence>
<evidence type="ECO:0000256" key="12">
    <source>
        <dbReference type="ARBA" id="ARBA00025698"/>
    </source>
</evidence>
<keyword evidence="7" id="KW-0221">Differentiation</keyword>
<dbReference type="PANTHER" id="PTHR21358:SF4">
    <property type="entry name" value="PROTEIN MAELSTROM HOMOLOG"/>
    <property type="match status" value="1"/>
</dbReference>
<reference evidence="16" key="1">
    <citation type="submission" date="2003-08" db="EMBL/GenBank/DDBJ databases">
        <authorList>
            <person name="Birren B."/>
            <person name="Nusbaum C."/>
            <person name="Abebe A."/>
            <person name="Abouelleil A."/>
            <person name="Adekoya E."/>
            <person name="Ait-zahra M."/>
            <person name="Allen N."/>
            <person name="Allen T."/>
            <person name="An P."/>
            <person name="Anderson M."/>
            <person name="Anderson S."/>
            <person name="Arachchi H."/>
            <person name="Armbruster J."/>
            <person name="Bachantsang P."/>
            <person name="Baldwin J."/>
            <person name="Barry A."/>
            <person name="Bayul T."/>
            <person name="Blitshsteyn B."/>
            <person name="Bloom T."/>
            <person name="Blye J."/>
            <person name="Boguslavskiy L."/>
            <person name="Borowsky M."/>
            <person name="Boukhgalter B."/>
            <person name="Brunache A."/>
            <person name="Butler J."/>
            <person name="Calixte N."/>
            <person name="Calvo S."/>
            <person name="Camarata J."/>
            <person name="Campo K."/>
            <person name="Chang J."/>
            <person name="Cheshatsang Y."/>
            <person name="Citroen M."/>
            <person name="Collymore A."/>
            <person name="Considine T."/>
            <person name="Cook A."/>
            <person name="Cooke P."/>
            <person name="Corum B."/>
            <person name="Cuomo C."/>
            <person name="David R."/>
            <person name="Dawoe T."/>
            <person name="Degray S."/>
            <person name="Dodge S."/>
            <person name="Dooley K."/>
            <person name="Dorje P."/>
            <person name="Dorjee K."/>
            <person name="Dorris L."/>
            <person name="Duffey N."/>
            <person name="Dupes A."/>
            <person name="Elkins T."/>
            <person name="Engels R."/>
            <person name="Erickson J."/>
            <person name="Farina A."/>
            <person name="Faro S."/>
            <person name="Ferreira P."/>
            <person name="Fischer H."/>
            <person name="Fitzgerald M."/>
            <person name="Foley K."/>
            <person name="Gage D."/>
            <person name="Galagan J."/>
            <person name="Gearin G."/>
            <person name="Gnerre S."/>
            <person name="Gnirke A."/>
            <person name="Goyette A."/>
            <person name="Graham J."/>
            <person name="Grandbois E."/>
            <person name="Gyaltsen K."/>
            <person name="Hafez N."/>
            <person name="Hagopian D."/>
            <person name="Hagos B."/>
            <person name="Hall J."/>
            <person name="Hatcher B."/>
            <person name="Heller A."/>
            <person name="Higgins H."/>
            <person name="Honan T."/>
            <person name="Horn A."/>
            <person name="Houde N."/>
            <person name="Hughes L."/>
            <person name="Hulme W."/>
            <person name="Husby E."/>
            <person name="Iliev I."/>
            <person name="Jaffe D."/>
            <person name="Jones C."/>
            <person name="Kamal M."/>
            <person name="Kamat A."/>
            <person name="Kamvysselis M."/>
            <person name="Karlsson E."/>
            <person name="Kells C."/>
            <person name="Kieu A."/>
            <person name="Kisner P."/>
            <person name="Kodira C."/>
            <person name="Kulbokas E."/>
            <person name="Labutti K."/>
            <person name="Lama D."/>
            <person name="Landers T."/>
            <person name="Leger J."/>
            <person name="Levine S."/>
            <person name="Lewis D."/>
            <person name="Lewis T."/>
            <person name="Lindblad-toh K."/>
            <person name="Liu X."/>
            <person name="Lokyitsang T."/>
            <person name="Lokyitsang Y."/>
            <person name="Lucien O."/>
            <person name="Lui A."/>
            <person name="Ma L.J."/>
            <person name="Mabbitt R."/>
            <person name="Macdonald J."/>
            <person name="Maclean C."/>
            <person name="Major J."/>
            <person name="Manning J."/>
            <person name="Marabella R."/>
            <person name="Maru K."/>
            <person name="Matthews C."/>
            <person name="Mauceli E."/>
            <person name="Mccarthy M."/>
            <person name="Mcdonough S."/>
            <person name="Mcghee T."/>
            <person name="Meldrim J."/>
            <person name="Meneus L."/>
            <person name="Mesirov J."/>
            <person name="Mihalev A."/>
            <person name="Mihova T."/>
            <person name="Mikkelsen T."/>
            <person name="Mlenga V."/>
            <person name="Moru K."/>
            <person name="Mozes J."/>
            <person name="Mulrain L."/>
            <person name="Munson G."/>
            <person name="Naylor J."/>
            <person name="Newes C."/>
            <person name="Nguyen C."/>
            <person name="Nguyen N."/>
            <person name="Nguyen T."/>
            <person name="Nicol R."/>
            <person name="Nielsen C."/>
            <person name="Nizzari M."/>
            <person name="Norbu C."/>
            <person name="Norbu N."/>
            <person name="O'donnell P."/>
            <person name="Okoawo O."/>
            <person name="O'leary S."/>
            <person name="Omotosho B."/>
            <person name="O'neill K."/>
            <person name="Osman S."/>
            <person name="Parker S."/>
            <person name="Perrin D."/>
            <person name="Phunkhang P."/>
            <person name="Piqani B."/>
            <person name="Purcell S."/>
            <person name="Rachupka T."/>
            <person name="Ramasamy U."/>
            <person name="Rameau R."/>
            <person name="Ray V."/>
            <person name="Raymond C."/>
            <person name="Retta R."/>
            <person name="Richardson S."/>
            <person name="Rise C."/>
            <person name="Rodriguez J."/>
            <person name="Rogers J."/>
            <person name="Rogov P."/>
            <person name="Rutman M."/>
            <person name="Schupbach R."/>
            <person name="Seaman C."/>
            <person name="Settipalli S."/>
            <person name="Sharpe T."/>
            <person name="Sheridan J."/>
            <person name="Sherpa N."/>
            <person name="Shi J."/>
            <person name="Smirnov S."/>
            <person name="Smith C."/>
            <person name="Sougnez C."/>
            <person name="Spencer B."/>
            <person name="Stalker J."/>
            <person name="Stange-thomann N."/>
            <person name="Stavropoulos S."/>
            <person name="Stetson K."/>
            <person name="Stone C."/>
            <person name="Stone S."/>
            <person name="Stubbs M."/>
            <person name="Talamas J."/>
            <person name="Tchuinga P."/>
            <person name="Tenzing P."/>
            <person name="Tesfaye S."/>
            <person name="Theodore J."/>
            <person name="Thoulutsang Y."/>
            <person name="Topham K."/>
            <person name="Towey S."/>
            <person name="Tsamla T."/>
            <person name="Tsomo N."/>
            <person name="Vallee D."/>
            <person name="Vassiliev H."/>
            <person name="Venkataraman V."/>
            <person name="Vinson J."/>
            <person name="Vo A."/>
            <person name="Wade C."/>
            <person name="Wang S."/>
            <person name="Wangchuk T."/>
            <person name="Wangdi T."/>
            <person name="Whittaker C."/>
            <person name="Wilkinson J."/>
            <person name="Wu Y."/>
            <person name="Wyman D."/>
            <person name="Yadav S."/>
            <person name="Yang S."/>
            <person name="Yang X."/>
            <person name="Yeager S."/>
            <person name="Yee E."/>
            <person name="Young G."/>
            <person name="Zainoun J."/>
            <person name="Zembeck L."/>
            <person name="Zimmer A."/>
            <person name="Zody M."/>
            <person name="Lander E."/>
        </authorList>
    </citation>
    <scope>NUCLEOTIDE SEQUENCE [LARGE SCALE GENOMIC DNA]</scope>
</reference>
<dbReference type="GO" id="GO:0045892">
    <property type="term" value="P:negative regulation of DNA-templated transcription"/>
    <property type="evidence" value="ECO:0007669"/>
    <property type="project" value="TreeGrafter"/>
</dbReference>
<evidence type="ECO:0000256" key="6">
    <source>
        <dbReference type="ARBA" id="ARBA00022490"/>
    </source>
</evidence>
<reference evidence="15" key="2">
    <citation type="submission" date="2025-08" db="UniProtKB">
        <authorList>
            <consortium name="Ensembl"/>
        </authorList>
    </citation>
    <scope>IDENTIFICATION</scope>
</reference>
<evidence type="ECO:0000256" key="13">
    <source>
        <dbReference type="PROSITE-ProRule" id="PRU00267"/>
    </source>
</evidence>
<keyword evidence="16" id="KW-1185">Reference proteome</keyword>
<dbReference type="GO" id="GO:0043186">
    <property type="term" value="C:P granule"/>
    <property type="evidence" value="ECO:0007669"/>
    <property type="project" value="TreeGrafter"/>
</dbReference>
<keyword evidence="10 13" id="KW-0539">Nucleus</keyword>
<keyword evidence="11" id="KW-0469">Meiosis</keyword>
<organism evidence="15 16">
    <name type="scientific">Ciona savignyi</name>
    <name type="common">Pacific transparent sea squirt</name>
    <dbReference type="NCBI Taxonomy" id="51511"/>
    <lineage>
        <taxon>Eukaryota</taxon>
        <taxon>Metazoa</taxon>
        <taxon>Chordata</taxon>
        <taxon>Tunicata</taxon>
        <taxon>Ascidiacea</taxon>
        <taxon>Phlebobranchia</taxon>
        <taxon>Cionidae</taxon>
        <taxon>Ciona</taxon>
    </lineage>
</organism>
<dbReference type="AlphaFoldDB" id="H2ZD20"/>
<dbReference type="GO" id="GO:0007283">
    <property type="term" value="P:spermatogenesis"/>
    <property type="evidence" value="ECO:0007669"/>
    <property type="project" value="TreeGrafter"/>
</dbReference>
<dbReference type="PROSITE" id="PS50118">
    <property type="entry name" value="HMG_BOX_2"/>
    <property type="match status" value="1"/>
</dbReference>
<dbReference type="GO" id="GO:0007140">
    <property type="term" value="P:male meiotic nuclear division"/>
    <property type="evidence" value="ECO:0007669"/>
    <property type="project" value="TreeGrafter"/>
</dbReference>
<dbReference type="OMA" id="MCELSEP"/>
<dbReference type="PANTHER" id="PTHR21358">
    <property type="entry name" value="PROTEIN MAELSTROM HOMOLOG"/>
    <property type="match status" value="1"/>
</dbReference>
<dbReference type="GeneTree" id="ENSGT00390000003645"/>
<keyword evidence="6" id="KW-0963">Cytoplasm</keyword>
<dbReference type="InParanoid" id="H2ZD20"/>
<dbReference type="InterPro" id="IPR036910">
    <property type="entry name" value="HMG_box_dom_sf"/>
</dbReference>
<evidence type="ECO:0000256" key="8">
    <source>
        <dbReference type="ARBA" id="ARBA00023125"/>
    </source>
</evidence>
<accession>H2ZD20</accession>
<evidence type="ECO:0000256" key="10">
    <source>
        <dbReference type="ARBA" id="ARBA00023242"/>
    </source>
</evidence>
<dbReference type="GO" id="GO:0005634">
    <property type="term" value="C:nucleus"/>
    <property type="evidence" value="ECO:0007669"/>
    <property type="project" value="UniProtKB-SubCell"/>
</dbReference>
<dbReference type="GO" id="GO:0030154">
    <property type="term" value="P:cell differentiation"/>
    <property type="evidence" value="ECO:0007669"/>
    <property type="project" value="UniProtKB-KW"/>
</dbReference>
<dbReference type="Proteomes" id="UP000007875">
    <property type="component" value="Unassembled WGS sequence"/>
</dbReference>
<dbReference type="Pfam" id="PF09011">
    <property type="entry name" value="HMG_box_2"/>
    <property type="match status" value="1"/>
</dbReference>
<evidence type="ECO:0000259" key="14">
    <source>
        <dbReference type="PROSITE" id="PS50118"/>
    </source>
</evidence>
<protein>
    <recommendedName>
        <fullName evidence="4">Protein maelstrom homolog</fullName>
    </recommendedName>
</protein>
<evidence type="ECO:0000256" key="2">
    <source>
        <dbReference type="ARBA" id="ARBA00004496"/>
    </source>
</evidence>
<feature type="DNA-binding region" description="HMG box" evidence="13">
    <location>
        <begin position="17"/>
        <end position="76"/>
    </location>
</feature>
<dbReference type="Gene3D" id="1.10.30.10">
    <property type="entry name" value="High mobility group box domain"/>
    <property type="match status" value="1"/>
</dbReference>
<evidence type="ECO:0000256" key="9">
    <source>
        <dbReference type="ARBA" id="ARBA00023158"/>
    </source>
</evidence>
<name>H2ZD20_CIOSA</name>
<comment type="subcellular location">
    <subcellularLocation>
        <location evidence="2">Cytoplasm</location>
    </subcellularLocation>
    <subcellularLocation>
        <location evidence="1">Nucleus</location>
    </subcellularLocation>
</comment>
<dbReference type="SUPFAM" id="SSF47095">
    <property type="entry name" value="HMG-box"/>
    <property type="match status" value="1"/>
</dbReference>
<dbReference type="GO" id="GO:0034587">
    <property type="term" value="P:piRNA processing"/>
    <property type="evidence" value="ECO:0007669"/>
    <property type="project" value="TreeGrafter"/>
</dbReference>
<evidence type="ECO:0000256" key="3">
    <source>
        <dbReference type="ARBA" id="ARBA00007057"/>
    </source>
</evidence>
<evidence type="ECO:0000256" key="11">
    <source>
        <dbReference type="ARBA" id="ARBA00023254"/>
    </source>
</evidence>
<keyword evidence="5" id="KW-0217">Developmental protein</keyword>
<dbReference type="eggNOG" id="ENOG502QTQB">
    <property type="taxonomic scope" value="Eukaryota"/>
</dbReference>
<dbReference type="HOGENOM" id="CLU_1212166_0_0_1"/>
<dbReference type="Ensembl" id="ENSCSAVT00000015664.1">
    <property type="protein sequence ID" value="ENSCSAVP00000015486.1"/>
    <property type="gene ID" value="ENSCSAVG00000009088.1"/>
</dbReference>
<proteinExistence type="inferred from homology"/>
<comment type="function">
    <text evidence="12">Plays a central role during spermatogenesis by repressing transposable elements and preventing their mobilization, which is essential for the germline integrity. Acts via the piRNA metabolic process, which mediates the repression of transposable elements during meiosis by forming complexes composed of piRNAs and Piwi proteins and governs the methylation and subsequent repression of transposons. Its association with piP-bodies suggests a participation in the secondary piRNAs metabolic process. Required for the localization of germ-cell factors to the meiotic nuage.</text>
</comment>
<evidence type="ECO:0000313" key="16">
    <source>
        <dbReference type="Proteomes" id="UP000007875"/>
    </source>
</evidence>
<dbReference type="InterPro" id="IPR039259">
    <property type="entry name" value="Protein_maelstrom"/>
</dbReference>
<dbReference type="GO" id="GO:0060964">
    <property type="term" value="P:regulation of miRNA-mediated gene silencing"/>
    <property type="evidence" value="ECO:0007669"/>
    <property type="project" value="InterPro"/>
</dbReference>
<dbReference type="Pfam" id="PF13017">
    <property type="entry name" value="Maelstrom"/>
    <property type="match status" value="1"/>
</dbReference>
<evidence type="ECO:0000256" key="4">
    <source>
        <dbReference type="ARBA" id="ARBA00021076"/>
    </source>
</evidence>
<keyword evidence="9" id="KW-0943">RNA-mediated gene silencing</keyword>
<evidence type="ECO:0000256" key="7">
    <source>
        <dbReference type="ARBA" id="ARBA00022782"/>
    </source>
</evidence>
<evidence type="ECO:0000313" key="15">
    <source>
        <dbReference type="Ensembl" id="ENSCSAVP00000015486.1"/>
    </source>
</evidence>
<keyword evidence="8 13" id="KW-0238">DNA-binding</keyword>
<reference evidence="15" key="3">
    <citation type="submission" date="2025-09" db="UniProtKB">
        <authorList>
            <consortium name="Ensembl"/>
        </authorList>
    </citation>
    <scope>IDENTIFICATION</scope>
</reference>
<comment type="similarity">
    <text evidence="3">Belongs to the maelstrom family.</text>
</comment>
<dbReference type="InterPro" id="IPR024970">
    <property type="entry name" value="Maelstrom"/>
</dbReference>
<feature type="domain" description="HMG box" evidence="14">
    <location>
        <begin position="17"/>
        <end position="76"/>
    </location>
</feature>
<dbReference type="GO" id="GO:0043565">
    <property type="term" value="F:sequence-specific DNA binding"/>
    <property type="evidence" value="ECO:0007669"/>
    <property type="project" value="TreeGrafter"/>
</dbReference>